<feature type="non-terminal residue" evidence="1">
    <location>
        <position position="1"/>
    </location>
</feature>
<dbReference type="PANTHER" id="PTHR24401">
    <property type="entry name" value="SI:CH211-243P7.3-RELATED"/>
    <property type="match status" value="1"/>
</dbReference>
<accession>A0AAD6FSE5</accession>
<name>A0AAD6FSE5_9TELE</name>
<evidence type="ECO:0000313" key="1">
    <source>
        <dbReference type="EMBL" id="KAJ4946156.1"/>
    </source>
</evidence>
<gene>
    <name evidence="1" type="ORF">JOQ06_023826</name>
</gene>
<dbReference type="Proteomes" id="UP001219934">
    <property type="component" value="Unassembled WGS sequence"/>
</dbReference>
<comment type="caution">
    <text evidence="1">The sequence shown here is derived from an EMBL/GenBank/DDBJ whole genome shotgun (WGS) entry which is preliminary data.</text>
</comment>
<dbReference type="PANTHER" id="PTHR24401:SF29">
    <property type="entry name" value="SI:CH211-243P7.3-RELATED"/>
    <property type="match status" value="1"/>
</dbReference>
<reference evidence="1" key="1">
    <citation type="submission" date="2022-11" db="EMBL/GenBank/DDBJ databases">
        <title>Chromosome-level genome of Pogonophryne albipinna.</title>
        <authorList>
            <person name="Jo E."/>
        </authorList>
    </citation>
    <scope>NUCLEOTIDE SEQUENCE</scope>
    <source>
        <strain evidence="1">SGF0006</strain>
        <tissue evidence="1">Muscle</tissue>
    </source>
</reference>
<keyword evidence="2" id="KW-1185">Reference proteome</keyword>
<organism evidence="1 2">
    <name type="scientific">Pogonophryne albipinna</name>
    <dbReference type="NCBI Taxonomy" id="1090488"/>
    <lineage>
        <taxon>Eukaryota</taxon>
        <taxon>Metazoa</taxon>
        <taxon>Chordata</taxon>
        <taxon>Craniata</taxon>
        <taxon>Vertebrata</taxon>
        <taxon>Euteleostomi</taxon>
        <taxon>Actinopterygii</taxon>
        <taxon>Neopterygii</taxon>
        <taxon>Teleostei</taxon>
        <taxon>Neoteleostei</taxon>
        <taxon>Acanthomorphata</taxon>
        <taxon>Eupercaria</taxon>
        <taxon>Perciformes</taxon>
        <taxon>Notothenioidei</taxon>
        <taxon>Pogonophryne</taxon>
    </lineage>
</organism>
<sequence>MPTLPSPIWLLTVYGYNELTRLDEYKARITSTFGSILKMDSTKKEWGQLVVRLDIWHLMRNVAGSVTTERAKSCNPSSGGSCLFASSKWTPEMPAVSPRPS</sequence>
<proteinExistence type="predicted"/>
<dbReference type="AlphaFoldDB" id="A0AAD6FSE5"/>
<evidence type="ECO:0000313" key="2">
    <source>
        <dbReference type="Proteomes" id="UP001219934"/>
    </source>
</evidence>
<dbReference type="EMBL" id="JAPTMU010000003">
    <property type="protein sequence ID" value="KAJ4946156.1"/>
    <property type="molecule type" value="Genomic_DNA"/>
</dbReference>
<protein>
    <submittedName>
        <fullName evidence="1">Uncharacterized protein</fullName>
    </submittedName>
</protein>